<gene>
    <name evidence="2" type="ORF">MMF94_04745</name>
</gene>
<feature type="compositionally biased region" description="Polar residues" evidence="1">
    <location>
        <begin position="49"/>
        <end position="58"/>
    </location>
</feature>
<name>A0ABS9T8X9_9PSEU</name>
<dbReference type="EMBL" id="JAKXMK010000003">
    <property type="protein sequence ID" value="MCH6164982.1"/>
    <property type="molecule type" value="Genomic_DNA"/>
</dbReference>
<proteinExistence type="predicted"/>
<protein>
    <submittedName>
        <fullName evidence="2">Uncharacterized protein</fullName>
    </submittedName>
</protein>
<organism evidence="2 3">
    <name type="scientific">Pseudonocardia alaniniphila</name>
    <dbReference type="NCBI Taxonomy" id="75291"/>
    <lineage>
        <taxon>Bacteria</taxon>
        <taxon>Bacillati</taxon>
        <taxon>Actinomycetota</taxon>
        <taxon>Actinomycetes</taxon>
        <taxon>Pseudonocardiales</taxon>
        <taxon>Pseudonocardiaceae</taxon>
        <taxon>Pseudonocardia</taxon>
    </lineage>
</organism>
<evidence type="ECO:0000313" key="2">
    <source>
        <dbReference type="EMBL" id="MCH6164982.1"/>
    </source>
</evidence>
<keyword evidence="3" id="KW-1185">Reference proteome</keyword>
<evidence type="ECO:0000256" key="1">
    <source>
        <dbReference type="SAM" id="MobiDB-lite"/>
    </source>
</evidence>
<dbReference type="Proteomes" id="UP001299970">
    <property type="component" value="Unassembled WGS sequence"/>
</dbReference>
<feature type="region of interest" description="Disordered" evidence="1">
    <location>
        <begin position="45"/>
        <end position="66"/>
    </location>
</feature>
<comment type="caution">
    <text evidence="2">The sequence shown here is derived from an EMBL/GenBank/DDBJ whole genome shotgun (WGS) entry which is preliminary data.</text>
</comment>
<reference evidence="2 3" key="1">
    <citation type="submission" date="2022-03" db="EMBL/GenBank/DDBJ databases">
        <title>Pseudonocardia alaer sp. nov., a novel actinomycete isolated from reed forest soil.</title>
        <authorList>
            <person name="Wang L."/>
        </authorList>
    </citation>
    <scope>NUCLEOTIDE SEQUENCE [LARGE SCALE GENOMIC DNA]</scope>
    <source>
        <strain evidence="2 3">Y-16303</strain>
    </source>
</reference>
<evidence type="ECO:0000313" key="3">
    <source>
        <dbReference type="Proteomes" id="UP001299970"/>
    </source>
</evidence>
<sequence length="66" mass="7121">MITMTRDIAGIYGTRVRAGSVITMGSLHRSARVWQQIPALGVFDKNKGVSPTDNSTGVSEVECRPT</sequence>
<dbReference type="RefSeq" id="WP_241034996.1">
    <property type="nucleotide sequence ID" value="NZ_BAAAJF010000009.1"/>
</dbReference>
<accession>A0ABS9T8X9</accession>